<name>A0A8T0QR39_PANVG</name>
<dbReference type="Proteomes" id="UP000823388">
    <property type="component" value="Chromosome 7K"/>
</dbReference>
<evidence type="ECO:0000313" key="3">
    <source>
        <dbReference type="Proteomes" id="UP000823388"/>
    </source>
</evidence>
<evidence type="ECO:0000313" key="2">
    <source>
        <dbReference type="EMBL" id="KAG2575536.1"/>
    </source>
</evidence>
<protein>
    <submittedName>
        <fullName evidence="2">Uncharacterized protein</fullName>
    </submittedName>
</protein>
<comment type="caution">
    <text evidence="2">The sequence shown here is derived from an EMBL/GenBank/DDBJ whole genome shotgun (WGS) entry which is preliminary data.</text>
</comment>
<organism evidence="2 3">
    <name type="scientific">Panicum virgatum</name>
    <name type="common">Blackwell switchgrass</name>
    <dbReference type="NCBI Taxonomy" id="38727"/>
    <lineage>
        <taxon>Eukaryota</taxon>
        <taxon>Viridiplantae</taxon>
        <taxon>Streptophyta</taxon>
        <taxon>Embryophyta</taxon>
        <taxon>Tracheophyta</taxon>
        <taxon>Spermatophyta</taxon>
        <taxon>Magnoliopsida</taxon>
        <taxon>Liliopsida</taxon>
        <taxon>Poales</taxon>
        <taxon>Poaceae</taxon>
        <taxon>PACMAD clade</taxon>
        <taxon>Panicoideae</taxon>
        <taxon>Panicodae</taxon>
        <taxon>Paniceae</taxon>
        <taxon>Panicinae</taxon>
        <taxon>Panicum</taxon>
        <taxon>Panicum sect. Hiantes</taxon>
    </lineage>
</organism>
<gene>
    <name evidence="2" type="ORF">PVAP13_7KG384500</name>
</gene>
<reference evidence="2" key="1">
    <citation type="submission" date="2020-05" db="EMBL/GenBank/DDBJ databases">
        <title>WGS assembly of Panicum virgatum.</title>
        <authorList>
            <person name="Lovell J.T."/>
            <person name="Jenkins J."/>
            <person name="Shu S."/>
            <person name="Juenger T.E."/>
            <person name="Schmutz J."/>
        </authorList>
    </citation>
    <scope>NUCLEOTIDE SEQUENCE</scope>
    <source>
        <strain evidence="2">AP13</strain>
    </source>
</reference>
<dbReference type="EMBL" id="CM029049">
    <property type="protein sequence ID" value="KAG2575536.1"/>
    <property type="molecule type" value="Genomic_DNA"/>
</dbReference>
<sequence length="108" mass="11760">MRNNGCALASLSSFLPDPNRTHQIHLNRAHQTPEAPNPPLLHRSPAAAPAPAIPGGRPYPTPATPTRPQEATRRPDRSAALGRRTGRRQGLRPSRDARGGGERRTSRR</sequence>
<dbReference type="AlphaFoldDB" id="A0A8T0QR39"/>
<evidence type="ECO:0000256" key="1">
    <source>
        <dbReference type="SAM" id="MobiDB-lite"/>
    </source>
</evidence>
<keyword evidence="3" id="KW-1185">Reference proteome</keyword>
<feature type="region of interest" description="Disordered" evidence="1">
    <location>
        <begin position="1"/>
        <end position="108"/>
    </location>
</feature>
<accession>A0A8T0QR39</accession>
<proteinExistence type="predicted"/>
<feature type="compositionally biased region" description="Low complexity" evidence="1">
    <location>
        <begin position="40"/>
        <end position="56"/>
    </location>
</feature>
<feature type="compositionally biased region" description="Basic and acidic residues" evidence="1">
    <location>
        <begin position="93"/>
        <end position="108"/>
    </location>
</feature>